<name>X0XDU1_9ZZZZ</name>
<gene>
    <name evidence="1" type="ORF">S01H1_51439</name>
</gene>
<reference evidence="1" key="1">
    <citation type="journal article" date="2014" name="Front. Microbiol.">
        <title>High frequency of phylogenetically diverse reductive dehalogenase-homologous genes in deep subseafloor sedimentary metagenomes.</title>
        <authorList>
            <person name="Kawai M."/>
            <person name="Futagami T."/>
            <person name="Toyoda A."/>
            <person name="Takaki Y."/>
            <person name="Nishi S."/>
            <person name="Hori S."/>
            <person name="Arai W."/>
            <person name="Tsubouchi T."/>
            <person name="Morono Y."/>
            <person name="Uchiyama I."/>
            <person name="Ito T."/>
            <person name="Fujiyama A."/>
            <person name="Inagaki F."/>
            <person name="Takami H."/>
        </authorList>
    </citation>
    <scope>NUCLEOTIDE SEQUENCE</scope>
    <source>
        <strain evidence="1">Expedition CK06-06</strain>
    </source>
</reference>
<organism evidence="1">
    <name type="scientific">marine sediment metagenome</name>
    <dbReference type="NCBI Taxonomy" id="412755"/>
    <lineage>
        <taxon>unclassified sequences</taxon>
        <taxon>metagenomes</taxon>
        <taxon>ecological metagenomes</taxon>
    </lineage>
</organism>
<dbReference type="AlphaFoldDB" id="X0XDU1"/>
<proteinExistence type="predicted"/>
<evidence type="ECO:0000313" key="1">
    <source>
        <dbReference type="EMBL" id="GAG23121.1"/>
    </source>
</evidence>
<protein>
    <submittedName>
        <fullName evidence="1">Uncharacterized protein</fullName>
    </submittedName>
</protein>
<comment type="caution">
    <text evidence="1">The sequence shown here is derived from an EMBL/GenBank/DDBJ whole genome shotgun (WGS) entry which is preliminary data.</text>
</comment>
<feature type="non-terminal residue" evidence="1">
    <location>
        <position position="1"/>
    </location>
</feature>
<sequence>AQPLRNKYDFDLYLSIVNLMQHNAKLILGLGELEHLIGQARDIHFASRPRALGHLRQAVRQARSLVEEREKVYADLVRVWEKSRLPKGLSTAKKAFVHRRDRGPHFANRTADMRYLIIDEELLDLEGWADSLEALANDYETLLEC</sequence>
<accession>X0XDU1</accession>
<dbReference type="EMBL" id="BARS01033189">
    <property type="protein sequence ID" value="GAG23121.1"/>
    <property type="molecule type" value="Genomic_DNA"/>
</dbReference>